<dbReference type="InterPro" id="IPR010982">
    <property type="entry name" value="Lambda_DNA-bd_dom_sf"/>
</dbReference>
<evidence type="ECO:0000313" key="3">
    <source>
        <dbReference type="Proteomes" id="UP000238882"/>
    </source>
</evidence>
<protein>
    <recommendedName>
        <fullName evidence="1">HTH cro/C1-type domain-containing protein</fullName>
    </recommendedName>
</protein>
<accession>A0A2S7WSP8</accession>
<evidence type="ECO:0000259" key="1">
    <source>
        <dbReference type="PROSITE" id="PS50943"/>
    </source>
</evidence>
<keyword evidence="3" id="KW-1185">Reference proteome</keyword>
<dbReference type="EMBL" id="MSCN01000001">
    <property type="protein sequence ID" value="PQJ80620.1"/>
    <property type="molecule type" value="Genomic_DNA"/>
</dbReference>
<gene>
    <name evidence="2" type="ORF">BTO18_16195</name>
</gene>
<dbReference type="Gene3D" id="1.10.260.40">
    <property type="entry name" value="lambda repressor-like DNA-binding domains"/>
    <property type="match status" value="1"/>
</dbReference>
<dbReference type="SUPFAM" id="SSF47413">
    <property type="entry name" value="lambda repressor-like DNA-binding domains"/>
    <property type="match status" value="1"/>
</dbReference>
<proteinExistence type="predicted"/>
<dbReference type="CDD" id="cd00093">
    <property type="entry name" value="HTH_XRE"/>
    <property type="match status" value="1"/>
</dbReference>
<sequence>MIPKCSFTLKAKIPKKITPKIKPKTLGEFIKRERQRRKLSQATAAKFFGVNGMCLSSWEINKKTIHPKYLESIIEFLGFMPKLTSNFDKIGMRTKLWRKQHSVSMDDFLSMINTPKEEILKIEQARYCKVDKKVALKINSFLKSNTTFSVRHP</sequence>
<dbReference type="InterPro" id="IPR001387">
    <property type="entry name" value="Cro/C1-type_HTH"/>
</dbReference>
<reference evidence="2 3" key="1">
    <citation type="submission" date="2016-12" db="EMBL/GenBank/DDBJ databases">
        <title>Trade-off between light-utilization and light-protection in marine flavobacteria.</title>
        <authorList>
            <person name="Kumagai Y."/>
            <person name="Yoshizawa S."/>
            <person name="Kogure K."/>
            <person name="Iwasaki W."/>
        </authorList>
    </citation>
    <scope>NUCLEOTIDE SEQUENCE [LARGE SCALE GENOMIC DNA]</scope>
    <source>
        <strain evidence="2 3">NBRC 108759</strain>
    </source>
</reference>
<evidence type="ECO:0000313" key="2">
    <source>
        <dbReference type="EMBL" id="PQJ80620.1"/>
    </source>
</evidence>
<dbReference type="AlphaFoldDB" id="A0A2S7WSP8"/>
<comment type="caution">
    <text evidence="2">The sequence shown here is derived from an EMBL/GenBank/DDBJ whole genome shotgun (WGS) entry which is preliminary data.</text>
</comment>
<dbReference type="RefSeq" id="WP_105017221.1">
    <property type="nucleotide sequence ID" value="NZ_MSCN01000001.1"/>
</dbReference>
<dbReference type="Proteomes" id="UP000238882">
    <property type="component" value="Unassembled WGS sequence"/>
</dbReference>
<dbReference type="GO" id="GO:0003677">
    <property type="term" value="F:DNA binding"/>
    <property type="evidence" value="ECO:0007669"/>
    <property type="project" value="InterPro"/>
</dbReference>
<organism evidence="2 3">
    <name type="scientific">Polaribacter porphyrae</name>
    <dbReference type="NCBI Taxonomy" id="1137780"/>
    <lineage>
        <taxon>Bacteria</taxon>
        <taxon>Pseudomonadati</taxon>
        <taxon>Bacteroidota</taxon>
        <taxon>Flavobacteriia</taxon>
        <taxon>Flavobacteriales</taxon>
        <taxon>Flavobacteriaceae</taxon>
    </lineage>
</organism>
<dbReference type="OrthoDB" id="1435474at2"/>
<name>A0A2S7WSP8_9FLAO</name>
<dbReference type="PROSITE" id="PS50943">
    <property type="entry name" value="HTH_CROC1"/>
    <property type="match status" value="1"/>
</dbReference>
<feature type="domain" description="HTH cro/C1-type" evidence="1">
    <location>
        <begin position="30"/>
        <end position="83"/>
    </location>
</feature>